<evidence type="ECO:0000313" key="2">
    <source>
        <dbReference type="EMBL" id="HIU10032.1"/>
    </source>
</evidence>
<feature type="transmembrane region" description="Helical" evidence="1">
    <location>
        <begin position="62"/>
        <end position="83"/>
    </location>
</feature>
<reference evidence="2" key="1">
    <citation type="submission" date="2020-10" db="EMBL/GenBank/DDBJ databases">
        <authorList>
            <person name="Gilroy R."/>
        </authorList>
    </citation>
    <scope>NUCLEOTIDE SEQUENCE</scope>
    <source>
        <strain evidence="2">2830</strain>
    </source>
</reference>
<keyword evidence="1" id="KW-0812">Transmembrane</keyword>
<name>A0A9D1HJ32_9FIRM</name>
<gene>
    <name evidence="2" type="ORF">IAB00_02075</name>
</gene>
<evidence type="ECO:0000256" key="1">
    <source>
        <dbReference type="SAM" id="Phobius"/>
    </source>
</evidence>
<dbReference type="Proteomes" id="UP000824124">
    <property type="component" value="Unassembled WGS sequence"/>
</dbReference>
<evidence type="ECO:0000313" key="3">
    <source>
        <dbReference type="Proteomes" id="UP000824124"/>
    </source>
</evidence>
<keyword evidence="1" id="KW-1133">Transmembrane helix</keyword>
<reference evidence="2" key="2">
    <citation type="journal article" date="2021" name="PeerJ">
        <title>Extensive microbial diversity within the chicken gut microbiome revealed by metagenomics and culture.</title>
        <authorList>
            <person name="Gilroy R."/>
            <person name="Ravi A."/>
            <person name="Getino M."/>
            <person name="Pursley I."/>
            <person name="Horton D.L."/>
            <person name="Alikhan N.F."/>
            <person name="Baker D."/>
            <person name="Gharbi K."/>
            <person name="Hall N."/>
            <person name="Watson M."/>
            <person name="Adriaenssens E.M."/>
            <person name="Foster-Nyarko E."/>
            <person name="Jarju S."/>
            <person name="Secka A."/>
            <person name="Antonio M."/>
            <person name="Oren A."/>
            <person name="Chaudhuri R.R."/>
            <person name="La Ragione R."/>
            <person name="Hildebrand F."/>
            <person name="Pallen M.J."/>
        </authorList>
    </citation>
    <scope>NUCLEOTIDE SEQUENCE</scope>
    <source>
        <strain evidence="2">2830</strain>
    </source>
</reference>
<protein>
    <submittedName>
        <fullName evidence="2">Uncharacterized protein</fullName>
    </submittedName>
</protein>
<feature type="transmembrane region" description="Helical" evidence="1">
    <location>
        <begin position="6"/>
        <end position="30"/>
    </location>
</feature>
<dbReference type="AlphaFoldDB" id="A0A9D1HJ32"/>
<feature type="transmembrane region" description="Helical" evidence="1">
    <location>
        <begin position="89"/>
        <end position="111"/>
    </location>
</feature>
<dbReference type="EMBL" id="DVMH01000014">
    <property type="protein sequence ID" value="HIU10032.1"/>
    <property type="molecule type" value="Genomic_DNA"/>
</dbReference>
<proteinExistence type="predicted"/>
<accession>A0A9D1HJ32</accession>
<comment type="caution">
    <text evidence="2">The sequence shown here is derived from an EMBL/GenBank/DDBJ whole genome shotgun (WGS) entry which is preliminary data.</text>
</comment>
<sequence length="116" mass="12913">MQDILFSIMLGGAAGAVWAALEVIVFFIGLRRAARRAEQELAGGADVNSVNKRQNIYIMRFFIGKYVLNVVLLLALFLCRNLLPYSWEIILLSAGIVLALMSQVLIVRFGVGKKQR</sequence>
<keyword evidence="1" id="KW-0472">Membrane</keyword>
<organism evidence="2 3">
    <name type="scientific">Candidatus Avidehalobacter gallistercoris</name>
    <dbReference type="NCBI Taxonomy" id="2840694"/>
    <lineage>
        <taxon>Bacteria</taxon>
        <taxon>Bacillati</taxon>
        <taxon>Bacillota</taxon>
        <taxon>Clostridia</taxon>
        <taxon>Eubacteriales</taxon>
        <taxon>Peptococcaceae</taxon>
        <taxon>Peptococcaceae incertae sedis</taxon>
        <taxon>Candidatus Avidehalobacter</taxon>
    </lineage>
</organism>